<dbReference type="EMBL" id="JBHMAF010000083">
    <property type="protein sequence ID" value="MFB9759651.1"/>
    <property type="molecule type" value="Genomic_DNA"/>
</dbReference>
<keyword evidence="3" id="KW-1185">Reference proteome</keyword>
<proteinExistence type="predicted"/>
<gene>
    <name evidence="2" type="ORF">ACFFMS_14635</name>
</gene>
<accession>A0ABV5WHP0</accession>
<keyword evidence="1" id="KW-0812">Transmembrane</keyword>
<protein>
    <submittedName>
        <fullName evidence="2">GerAB/ArcD/ProY family transporter</fullName>
    </submittedName>
</protein>
<name>A0ABV5WHP0_9BACI</name>
<dbReference type="InterPro" id="IPR004761">
    <property type="entry name" value="Spore_GerAB"/>
</dbReference>
<evidence type="ECO:0000313" key="2">
    <source>
        <dbReference type="EMBL" id="MFB9759651.1"/>
    </source>
</evidence>
<feature type="transmembrane region" description="Helical" evidence="1">
    <location>
        <begin position="33"/>
        <end position="54"/>
    </location>
</feature>
<comment type="caution">
    <text evidence="2">The sequence shown here is derived from an EMBL/GenBank/DDBJ whole genome shotgun (WGS) entry which is preliminary data.</text>
</comment>
<reference evidence="2 3" key="1">
    <citation type="submission" date="2024-09" db="EMBL/GenBank/DDBJ databases">
        <authorList>
            <person name="Sun Q."/>
            <person name="Mori K."/>
        </authorList>
    </citation>
    <scope>NUCLEOTIDE SEQUENCE [LARGE SCALE GENOMIC DNA]</scope>
    <source>
        <strain evidence="2 3">JCM 11201</strain>
    </source>
</reference>
<keyword evidence="1" id="KW-0472">Membrane</keyword>
<evidence type="ECO:0000256" key="1">
    <source>
        <dbReference type="SAM" id="Phobius"/>
    </source>
</evidence>
<dbReference type="RefSeq" id="WP_379949997.1">
    <property type="nucleotide sequence ID" value="NZ_JBHMAF010000083.1"/>
</dbReference>
<organism evidence="2 3">
    <name type="scientific">Ectobacillus funiculus</name>
    <dbReference type="NCBI Taxonomy" id="137993"/>
    <lineage>
        <taxon>Bacteria</taxon>
        <taxon>Bacillati</taxon>
        <taxon>Bacillota</taxon>
        <taxon>Bacilli</taxon>
        <taxon>Bacillales</taxon>
        <taxon>Bacillaceae</taxon>
        <taxon>Ectobacillus</taxon>
    </lineage>
</organism>
<evidence type="ECO:0000313" key="3">
    <source>
        <dbReference type="Proteomes" id="UP001589609"/>
    </source>
</evidence>
<sequence length="65" mass="7308">MGYVWILFGINGIEIKQTPVLGTGIKTVGKVSFLNLTTLPYGELIVFTMVWPLLKDRRKVKTVGR</sequence>
<dbReference type="Pfam" id="PF03845">
    <property type="entry name" value="Spore_permease"/>
    <property type="match status" value="1"/>
</dbReference>
<dbReference type="Proteomes" id="UP001589609">
    <property type="component" value="Unassembled WGS sequence"/>
</dbReference>
<keyword evidence="1" id="KW-1133">Transmembrane helix</keyword>